<keyword evidence="2" id="KW-1003">Cell membrane</keyword>
<dbReference type="AlphaFoldDB" id="E1JZV6"/>
<dbReference type="SMART" id="SM00448">
    <property type="entry name" value="REC"/>
    <property type="match status" value="1"/>
</dbReference>
<dbReference type="GO" id="GO:0004672">
    <property type="term" value="F:protein kinase activity"/>
    <property type="evidence" value="ECO:0007669"/>
    <property type="project" value="UniProtKB-ARBA"/>
</dbReference>
<dbReference type="InterPro" id="IPR036641">
    <property type="entry name" value="HPT_dom_sf"/>
</dbReference>
<dbReference type="PANTHER" id="PTHR45339:SF1">
    <property type="entry name" value="HYBRID SIGNAL TRANSDUCTION HISTIDINE KINASE J"/>
    <property type="match status" value="1"/>
</dbReference>
<dbReference type="InterPro" id="IPR001789">
    <property type="entry name" value="Sig_transdc_resp-reg_receiver"/>
</dbReference>
<keyword evidence="6" id="KW-0067">ATP-binding</keyword>
<dbReference type="GO" id="GO:0000160">
    <property type="term" value="P:phosphorelay signal transduction system"/>
    <property type="evidence" value="ECO:0007669"/>
    <property type="project" value="UniProtKB-KW"/>
</dbReference>
<dbReference type="InterPro" id="IPR011006">
    <property type="entry name" value="CheY-like_superfamily"/>
</dbReference>
<dbReference type="STRING" id="596151.DesfrDRAFT_3156"/>
<dbReference type="InterPro" id="IPR008207">
    <property type="entry name" value="Sig_transdc_His_kin_Hpt_dom"/>
</dbReference>
<gene>
    <name evidence="14" type="ORF">DesfrDRAFT_3156</name>
</gene>
<evidence type="ECO:0000256" key="11">
    <source>
        <dbReference type="PROSITE-ProRule" id="PRU00169"/>
    </source>
</evidence>
<evidence type="ECO:0000256" key="1">
    <source>
        <dbReference type="ARBA" id="ARBA00004651"/>
    </source>
</evidence>
<evidence type="ECO:0000256" key="3">
    <source>
        <dbReference type="ARBA" id="ARBA00022553"/>
    </source>
</evidence>
<dbReference type="eggNOG" id="COG0784">
    <property type="taxonomic scope" value="Bacteria"/>
</dbReference>
<protein>
    <submittedName>
        <fullName evidence="14">Response regulator receiver and Hpt phospho transfer protein</fullName>
    </submittedName>
</protein>
<evidence type="ECO:0000256" key="4">
    <source>
        <dbReference type="ARBA" id="ARBA00022692"/>
    </source>
</evidence>
<evidence type="ECO:0000256" key="9">
    <source>
        <dbReference type="ARBA" id="ARBA00023136"/>
    </source>
</evidence>
<comment type="subcellular location">
    <subcellularLocation>
        <location evidence="1">Cell membrane</location>
        <topology evidence="1">Multi-pass membrane protein</topology>
    </subcellularLocation>
</comment>
<feature type="modified residue" description="4-aspartylphosphate" evidence="11">
    <location>
        <position position="63"/>
    </location>
</feature>
<dbReference type="Gene3D" id="1.20.120.160">
    <property type="entry name" value="HPT domain"/>
    <property type="match status" value="1"/>
</dbReference>
<dbReference type="Pfam" id="PF01627">
    <property type="entry name" value="Hpt"/>
    <property type="match status" value="1"/>
</dbReference>
<keyword evidence="15" id="KW-1185">Reference proteome</keyword>
<dbReference type="EMBL" id="AECZ01000025">
    <property type="protein sequence ID" value="EFL50136.1"/>
    <property type="molecule type" value="Genomic_DNA"/>
</dbReference>
<dbReference type="PANTHER" id="PTHR45339">
    <property type="entry name" value="HYBRID SIGNAL TRANSDUCTION HISTIDINE KINASE J"/>
    <property type="match status" value="1"/>
</dbReference>
<dbReference type="SUPFAM" id="SSF47226">
    <property type="entry name" value="Histidine-containing phosphotransfer domain, HPT domain"/>
    <property type="match status" value="1"/>
</dbReference>
<sequence>MRADGPDQAKSSLSVLVVDDNDINQLYMQHLLRKLGHEAVAAYDGRQALDALASQRFDIILMDVQLPDNNGLDLTRIIRDGKAGTANAPDIPILATTAFALSDDRARCLEAGMNDHLPKPLRAETLRQALEDWSRAPAGNGSGRQAPFDLAAFTRESRREFATEMLALFLELAEPRGRALRQALEDGNLEAAVAAAHDLAGMAGPIRANRLHESMKAVQEACLTGDLDLCRAIYARADSELDAVLGAVRAHPYLLAKGA</sequence>
<dbReference type="Gene3D" id="3.40.50.2300">
    <property type="match status" value="1"/>
</dbReference>
<dbReference type="CDD" id="cd17546">
    <property type="entry name" value="REC_hyHK_CKI1_RcsC-like"/>
    <property type="match status" value="1"/>
</dbReference>
<dbReference type="GO" id="GO:0005524">
    <property type="term" value="F:ATP binding"/>
    <property type="evidence" value="ECO:0007669"/>
    <property type="project" value="UniProtKB-KW"/>
</dbReference>
<reference evidence="14 15" key="1">
    <citation type="submission" date="2010-08" db="EMBL/GenBank/DDBJ databases">
        <title>The draft genome of Desulfovibrio fructosovorans JJ.</title>
        <authorList>
            <consortium name="US DOE Joint Genome Institute (JGI-PGF)"/>
            <person name="Lucas S."/>
            <person name="Copeland A."/>
            <person name="Lapidus A."/>
            <person name="Cheng J.-F."/>
            <person name="Bruce D."/>
            <person name="Goodwin L."/>
            <person name="Pitluck S."/>
            <person name="Land M.L."/>
            <person name="Hauser L."/>
            <person name="Chang Y.-J."/>
            <person name="Jeffries C."/>
            <person name="Wall J.D."/>
            <person name="Stahl D.A."/>
            <person name="Arkin A.P."/>
            <person name="Dehal P."/>
            <person name="Stolyar S.M."/>
            <person name="Hazen T.C."/>
            <person name="Woyke T.J."/>
        </authorList>
    </citation>
    <scope>NUCLEOTIDE SEQUENCE [LARGE SCALE GENOMIC DNA]</scope>
    <source>
        <strain evidence="14 15">JJ</strain>
    </source>
</reference>
<evidence type="ECO:0000259" key="12">
    <source>
        <dbReference type="PROSITE" id="PS50110"/>
    </source>
</evidence>
<dbReference type="PROSITE" id="PS50894">
    <property type="entry name" value="HPT"/>
    <property type="match status" value="1"/>
</dbReference>
<evidence type="ECO:0000256" key="10">
    <source>
        <dbReference type="PROSITE-ProRule" id="PRU00110"/>
    </source>
</evidence>
<keyword evidence="3 11" id="KW-0597">Phosphoprotein</keyword>
<dbReference type="Proteomes" id="UP000006250">
    <property type="component" value="Unassembled WGS sequence"/>
</dbReference>
<evidence type="ECO:0000256" key="2">
    <source>
        <dbReference type="ARBA" id="ARBA00022475"/>
    </source>
</evidence>
<dbReference type="SUPFAM" id="SSF52172">
    <property type="entry name" value="CheY-like"/>
    <property type="match status" value="1"/>
</dbReference>
<evidence type="ECO:0000256" key="8">
    <source>
        <dbReference type="ARBA" id="ARBA00023012"/>
    </source>
</evidence>
<keyword evidence="5" id="KW-0547">Nucleotide-binding</keyword>
<dbReference type="PROSITE" id="PS50110">
    <property type="entry name" value="RESPONSE_REGULATORY"/>
    <property type="match status" value="1"/>
</dbReference>
<keyword evidence="9" id="KW-0472">Membrane</keyword>
<dbReference type="Pfam" id="PF00072">
    <property type="entry name" value="Response_reg"/>
    <property type="match status" value="1"/>
</dbReference>
<accession>E1JZV6</accession>
<dbReference type="OrthoDB" id="9816343at2"/>
<keyword evidence="4" id="KW-0812">Transmembrane</keyword>
<name>E1JZV6_SOLFR</name>
<dbReference type="GO" id="GO:0005886">
    <property type="term" value="C:plasma membrane"/>
    <property type="evidence" value="ECO:0007669"/>
    <property type="project" value="UniProtKB-SubCell"/>
</dbReference>
<evidence type="ECO:0000313" key="15">
    <source>
        <dbReference type="Proteomes" id="UP000006250"/>
    </source>
</evidence>
<comment type="caution">
    <text evidence="14">The sequence shown here is derived from an EMBL/GenBank/DDBJ whole genome shotgun (WGS) entry which is preliminary data.</text>
</comment>
<evidence type="ECO:0000256" key="6">
    <source>
        <dbReference type="ARBA" id="ARBA00022840"/>
    </source>
</evidence>
<keyword evidence="8" id="KW-0902">Two-component regulatory system</keyword>
<dbReference type="RefSeq" id="WP_005995479.1">
    <property type="nucleotide sequence ID" value="NZ_AECZ01000025.1"/>
</dbReference>
<keyword evidence="7" id="KW-1133">Transmembrane helix</keyword>
<feature type="domain" description="HPt" evidence="13">
    <location>
        <begin position="158"/>
        <end position="251"/>
    </location>
</feature>
<evidence type="ECO:0000256" key="5">
    <source>
        <dbReference type="ARBA" id="ARBA00022741"/>
    </source>
</evidence>
<feature type="domain" description="Response regulatory" evidence="12">
    <location>
        <begin position="14"/>
        <end position="134"/>
    </location>
</feature>
<proteinExistence type="predicted"/>
<evidence type="ECO:0000313" key="14">
    <source>
        <dbReference type="EMBL" id="EFL50136.1"/>
    </source>
</evidence>
<organism evidence="14 15">
    <name type="scientific">Solidesulfovibrio fructosivorans JJ]</name>
    <dbReference type="NCBI Taxonomy" id="596151"/>
    <lineage>
        <taxon>Bacteria</taxon>
        <taxon>Pseudomonadati</taxon>
        <taxon>Thermodesulfobacteriota</taxon>
        <taxon>Desulfovibrionia</taxon>
        <taxon>Desulfovibrionales</taxon>
        <taxon>Desulfovibrionaceae</taxon>
        <taxon>Solidesulfovibrio</taxon>
    </lineage>
</organism>
<feature type="modified residue" description="Phosphohistidine" evidence="10">
    <location>
        <position position="197"/>
    </location>
</feature>
<evidence type="ECO:0000259" key="13">
    <source>
        <dbReference type="PROSITE" id="PS50894"/>
    </source>
</evidence>
<evidence type="ECO:0000256" key="7">
    <source>
        <dbReference type="ARBA" id="ARBA00022989"/>
    </source>
</evidence>